<accession>A0ABW1PAT3</accession>
<sequence>PRPLAPLAGEEDRALAPRSAVGVDRLRAAVAGERTEGVFHADGEPAGEVAFLYPGQGSQRPGMMAELLVAFPEVQRHLRLGARWADVLYPPAAFDEGARAEQVERVTDTRVAQPALGVVELAATDLLAAVGVRPDLVAGHSYGELSALAAAGVFAPADLLAASAARAEAILAAVRDGDPGTMAAVSADAERVQAVLGDSPVVAANRNSPRQTVVSGPSDAVARAVDELRAAGLDVKPVRVACAFHSPLVAGAGEAFGRVLETLPLREPTLPVWSNRTAGTYPASVAGVRAELAAQIGAPVRFAEQVEAMHAAGARVFVEVGPGRVLSGLVDAVLGDRPHRTVPLGDGLVGFLTALARLAVAGVDVRTGPLVRGRDAVDPAALPAAPGWTVDGHLVRRADGTAQPGALQPARRVTEALVPEQHTPAASSDAVIADFLRTSRELIAAQRDVLMTYFGASGVPVPPVAVTGLPVTVEPVAVAPLTVAPLTVAPVTVEPVAAGPVDVLAAVVEVVAERTGYPVEMVEPGLDLEADLSVDSIKRVEIAGDLAARLGLPLDGTTGLDDLARARTAAGLAEALSGLLTVPVAVPAAVGPVDVLGTVVLVVAERTGYPVEMVEPGLDLEADLSVDSIKRTEIAGEIATRLGLDLGDGSGMEALAAARTAAAIADLISARVTGTAAPAAAELPAPGSAPGSIPGSVLGSAPGSALGSAPGPALGPTPASTPGPAAVVIAPKRLVFEQFELPAPSLDVRGARVVLVGAGSAEVAAGLRAAGVEVVSDPAGSFVVHLGALDAAESLLPEEFPVLQALLAAGPRGLLAVDRRGAGAATGLRGFFRTLAREYPDVVTTLVEVDDGADVTAALLAELGATEHEPVVLAGDGRRGLRLAVTDLGPVAAAGAGPAGDGAAEAEAAGLDRDAVVLLVGGARGITARFARSLAAAGRCRVELLGRTPAPTGPEDPATAGLTERAALRSAFIGRGLTSPAEIERAVSALLAEREVRTTLADLTALGSPVRYHAVDVRDAEAVRATVKRVHDDHGRLDAVVYAAGVIEDKLVAEKSVESFRRVFGTKVDGARTLLDAVDTLPDGPRYAVLFGSVAAALGNRGQCDYAAANDALEELARRWSRPGRRGLTVHWGPWAAAGGGMVTPELMRSYAARGISLIDPDEGPLCLLRELAWGPADEHAVVYTASGW</sequence>
<evidence type="ECO:0000259" key="3">
    <source>
        <dbReference type="SMART" id="SM00827"/>
    </source>
</evidence>
<gene>
    <name evidence="4" type="ORF">ACFP3R_25915</name>
</gene>
<dbReference type="EMBL" id="JBHSQO010000032">
    <property type="protein sequence ID" value="MFC6092725.1"/>
    <property type="molecule type" value="Genomic_DNA"/>
</dbReference>
<dbReference type="InterPro" id="IPR001227">
    <property type="entry name" value="Ac_transferase_dom_sf"/>
</dbReference>
<proteinExistence type="predicted"/>
<dbReference type="InterPro" id="IPR009081">
    <property type="entry name" value="PP-bd_ACP"/>
</dbReference>
<dbReference type="SUPFAM" id="SSF51735">
    <property type="entry name" value="NAD(P)-binding Rossmann-fold domains"/>
    <property type="match status" value="2"/>
</dbReference>
<keyword evidence="5" id="KW-1185">Reference proteome</keyword>
<dbReference type="InterPro" id="IPR057326">
    <property type="entry name" value="KR_dom"/>
</dbReference>
<dbReference type="InterPro" id="IPR052568">
    <property type="entry name" value="PKS-FAS_Synthase"/>
</dbReference>
<dbReference type="Pfam" id="PF00698">
    <property type="entry name" value="Acyl_transf_1"/>
    <property type="match status" value="1"/>
</dbReference>
<dbReference type="SMART" id="SM00822">
    <property type="entry name" value="PKS_KR"/>
    <property type="match status" value="1"/>
</dbReference>
<evidence type="ECO:0000313" key="4">
    <source>
        <dbReference type="EMBL" id="MFC6092725.1"/>
    </source>
</evidence>
<dbReference type="Pfam" id="PF00550">
    <property type="entry name" value="PP-binding"/>
    <property type="match status" value="1"/>
</dbReference>
<dbReference type="InterPro" id="IPR014043">
    <property type="entry name" value="Acyl_transferase_dom"/>
</dbReference>
<keyword evidence="1" id="KW-0808">Transferase</keyword>
<dbReference type="PANTHER" id="PTHR43074">
    <property type="entry name" value="OMEGA-3 POLYUNSATURATED FATTY ACID SYNTHASE PFAB-RELATED"/>
    <property type="match status" value="1"/>
</dbReference>
<dbReference type="Gene3D" id="1.10.1200.10">
    <property type="entry name" value="ACP-like"/>
    <property type="match status" value="2"/>
</dbReference>
<dbReference type="Gene3D" id="3.40.50.720">
    <property type="entry name" value="NAD(P)-binding Rossmann-like Domain"/>
    <property type="match status" value="1"/>
</dbReference>
<dbReference type="Gene3D" id="3.40.366.10">
    <property type="entry name" value="Malonyl-Coenzyme A Acyl Carrier Protein, domain 2"/>
    <property type="match status" value="1"/>
</dbReference>
<evidence type="ECO:0000259" key="2">
    <source>
        <dbReference type="SMART" id="SM00822"/>
    </source>
</evidence>
<feature type="domain" description="Ketoreductase" evidence="2">
    <location>
        <begin position="915"/>
        <end position="1138"/>
    </location>
</feature>
<organism evidence="4 5">
    <name type="scientific">Saccharothrix lopnurensis</name>
    <dbReference type="NCBI Taxonomy" id="1670621"/>
    <lineage>
        <taxon>Bacteria</taxon>
        <taxon>Bacillati</taxon>
        <taxon>Actinomycetota</taxon>
        <taxon>Actinomycetes</taxon>
        <taxon>Pseudonocardiales</taxon>
        <taxon>Pseudonocardiaceae</taxon>
        <taxon>Saccharothrix</taxon>
    </lineage>
</organism>
<comment type="caution">
    <text evidence="4">The sequence shown here is derived from an EMBL/GenBank/DDBJ whole genome shotgun (WGS) entry which is preliminary data.</text>
</comment>
<dbReference type="SUPFAM" id="SSF47336">
    <property type="entry name" value="ACP-like"/>
    <property type="match status" value="2"/>
</dbReference>
<dbReference type="Proteomes" id="UP001596220">
    <property type="component" value="Unassembled WGS sequence"/>
</dbReference>
<reference evidence="5" key="1">
    <citation type="journal article" date="2019" name="Int. J. Syst. Evol. Microbiol.">
        <title>The Global Catalogue of Microorganisms (GCM) 10K type strain sequencing project: providing services to taxonomists for standard genome sequencing and annotation.</title>
        <authorList>
            <consortium name="The Broad Institute Genomics Platform"/>
            <consortium name="The Broad Institute Genome Sequencing Center for Infectious Disease"/>
            <person name="Wu L."/>
            <person name="Ma J."/>
        </authorList>
    </citation>
    <scope>NUCLEOTIDE SEQUENCE [LARGE SCALE GENOMIC DNA]</scope>
    <source>
        <strain evidence="5">CGMCC 4.7246</strain>
    </source>
</reference>
<dbReference type="Pfam" id="PF08659">
    <property type="entry name" value="KR"/>
    <property type="match status" value="1"/>
</dbReference>
<dbReference type="SUPFAM" id="SSF52151">
    <property type="entry name" value="FabD/lysophospholipase-like"/>
    <property type="match status" value="1"/>
</dbReference>
<dbReference type="InterPro" id="IPR036291">
    <property type="entry name" value="NAD(P)-bd_dom_sf"/>
</dbReference>
<feature type="domain" description="Malonyl-CoA:ACP transacylase (MAT)" evidence="3">
    <location>
        <begin position="52"/>
        <end position="374"/>
    </location>
</feature>
<dbReference type="InterPro" id="IPR036736">
    <property type="entry name" value="ACP-like_sf"/>
</dbReference>
<dbReference type="InterPro" id="IPR016035">
    <property type="entry name" value="Acyl_Trfase/lysoPLipase"/>
</dbReference>
<feature type="non-terminal residue" evidence="4">
    <location>
        <position position="1"/>
    </location>
</feature>
<protein>
    <submittedName>
        <fullName evidence="4">SDR family NAD(P)-dependent oxidoreductase</fullName>
    </submittedName>
</protein>
<dbReference type="PANTHER" id="PTHR43074:SF1">
    <property type="entry name" value="BETA-KETOACYL SYNTHASE FAMILY PROTEIN-RELATED"/>
    <property type="match status" value="1"/>
</dbReference>
<dbReference type="SMART" id="SM00827">
    <property type="entry name" value="PKS_AT"/>
    <property type="match status" value="1"/>
</dbReference>
<evidence type="ECO:0000256" key="1">
    <source>
        <dbReference type="ARBA" id="ARBA00022679"/>
    </source>
</evidence>
<evidence type="ECO:0000313" key="5">
    <source>
        <dbReference type="Proteomes" id="UP001596220"/>
    </source>
</evidence>
<dbReference type="SUPFAM" id="SSF55048">
    <property type="entry name" value="Probable ACP-binding domain of malonyl-CoA ACP transacylase"/>
    <property type="match status" value="1"/>
</dbReference>
<name>A0ABW1PAT3_9PSEU</name>
<dbReference type="RefSeq" id="WP_380639224.1">
    <property type="nucleotide sequence ID" value="NZ_JBHSQO010000032.1"/>
</dbReference>
<dbReference type="InterPro" id="IPR016036">
    <property type="entry name" value="Malonyl_transacylase_ACP-bd"/>
</dbReference>
<dbReference type="InterPro" id="IPR013968">
    <property type="entry name" value="PKS_KR"/>
</dbReference>